<organism evidence="4 5">
    <name type="scientific">Cyanidioschyzon merolae (strain NIES-3377 / 10D)</name>
    <name type="common">Unicellular red alga</name>
    <dbReference type="NCBI Taxonomy" id="280699"/>
    <lineage>
        <taxon>Eukaryota</taxon>
        <taxon>Rhodophyta</taxon>
        <taxon>Bangiophyceae</taxon>
        <taxon>Cyanidiales</taxon>
        <taxon>Cyanidiaceae</taxon>
        <taxon>Cyanidioschyzon</taxon>
    </lineage>
</organism>
<evidence type="ECO:0000313" key="4">
    <source>
        <dbReference type="EMBL" id="BAM83223.1"/>
    </source>
</evidence>
<dbReference type="PANTHER" id="PTHR31088:SF6">
    <property type="entry name" value="PHAGE SHOCK PROTEIN A"/>
    <property type="match status" value="1"/>
</dbReference>
<feature type="coiled-coil region" evidence="2">
    <location>
        <begin position="96"/>
        <end position="205"/>
    </location>
</feature>
<evidence type="ECO:0000256" key="2">
    <source>
        <dbReference type="SAM" id="Coils"/>
    </source>
</evidence>
<reference evidence="4 5" key="2">
    <citation type="journal article" date="2007" name="BMC Biol.">
        <title>A 100%-complete sequence reveals unusually simple genomic features in the hot-spring red alga Cyanidioschyzon merolae.</title>
        <authorList>
            <person name="Nozaki H."/>
            <person name="Takano H."/>
            <person name="Misumi O."/>
            <person name="Terasawa K."/>
            <person name="Matsuzaki M."/>
            <person name="Maruyama S."/>
            <person name="Nishida K."/>
            <person name="Yagisawa F."/>
            <person name="Yoshida Y."/>
            <person name="Fujiwara T."/>
            <person name="Takio S."/>
            <person name="Tamura K."/>
            <person name="Chung S.J."/>
            <person name="Nakamura S."/>
            <person name="Kuroiwa H."/>
            <person name="Tanaka K."/>
            <person name="Sato N."/>
            <person name="Kuroiwa T."/>
        </authorList>
    </citation>
    <scope>NUCLEOTIDE SEQUENCE [LARGE SCALE GENOMIC DNA]</scope>
    <source>
        <strain evidence="4 5">10D</strain>
    </source>
</reference>
<evidence type="ECO:0000256" key="1">
    <source>
        <dbReference type="ARBA" id="ARBA00043985"/>
    </source>
</evidence>
<reference evidence="4 5" key="1">
    <citation type="journal article" date="2004" name="Nature">
        <title>Genome sequence of the ultrasmall unicellular red alga Cyanidioschyzon merolae 10D.</title>
        <authorList>
            <person name="Matsuzaki M."/>
            <person name="Misumi O."/>
            <person name="Shin-i T."/>
            <person name="Maruyama S."/>
            <person name="Takahara M."/>
            <person name="Miyagishima S."/>
            <person name="Mori T."/>
            <person name="Nishida K."/>
            <person name="Yagisawa F."/>
            <person name="Nishida K."/>
            <person name="Yoshida Y."/>
            <person name="Nishimura Y."/>
            <person name="Nakao S."/>
            <person name="Kobayashi T."/>
            <person name="Momoyama Y."/>
            <person name="Higashiyama T."/>
            <person name="Minoda A."/>
            <person name="Sano M."/>
            <person name="Nomoto H."/>
            <person name="Oishi K."/>
            <person name="Hayashi H."/>
            <person name="Ohta F."/>
            <person name="Nishizaka S."/>
            <person name="Haga S."/>
            <person name="Miura S."/>
            <person name="Morishita T."/>
            <person name="Kabeya Y."/>
            <person name="Terasawa K."/>
            <person name="Suzuki Y."/>
            <person name="Ishii Y."/>
            <person name="Asakawa S."/>
            <person name="Takano H."/>
            <person name="Ohta N."/>
            <person name="Kuroiwa H."/>
            <person name="Tanaka K."/>
            <person name="Shimizu N."/>
            <person name="Sugano S."/>
            <person name="Sato N."/>
            <person name="Nozaki H."/>
            <person name="Ogasawara N."/>
            <person name="Kohara Y."/>
            <person name="Kuroiwa T."/>
        </authorList>
    </citation>
    <scope>NUCLEOTIDE SEQUENCE [LARGE SCALE GENOMIC DNA]</scope>
    <source>
        <strain evidence="4 5">10D</strain>
    </source>
</reference>
<feature type="region of interest" description="Disordered" evidence="3">
    <location>
        <begin position="283"/>
        <end position="314"/>
    </location>
</feature>
<dbReference type="PANTHER" id="PTHR31088">
    <property type="entry name" value="MEMBRANE-ASSOCIATED PROTEIN VIPP1, CHLOROPLASTIC"/>
    <property type="match status" value="1"/>
</dbReference>
<dbReference type="AlphaFoldDB" id="M1VMH1"/>
<evidence type="ECO:0000313" key="5">
    <source>
        <dbReference type="Proteomes" id="UP000007014"/>
    </source>
</evidence>
<dbReference type="eggNOG" id="ENOG502QSHK">
    <property type="taxonomic scope" value="Eukaryota"/>
</dbReference>
<dbReference type="GeneID" id="16997830"/>
<dbReference type="HOGENOM" id="CLU_056466_0_1_1"/>
<protein>
    <submittedName>
        <fullName evidence="4">Vesicle-inducing protein in plastids 1VIPP1</fullName>
    </submittedName>
</protein>
<accession>M1VMH1</accession>
<dbReference type="OMA" id="MIFRAKA"/>
<dbReference type="Proteomes" id="UP000007014">
    <property type="component" value="Chromosome 20"/>
</dbReference>
<dbReference type="InterPro" id="IPR007157">
    <property type="entry name" value="PspA_VIPP1"/>
</dbReference>
<comment type="similarity">
    <text evidence="1">Belongs to the PspA/Vipp/IM30 family.</text>
</comment>
<sequence length="314" mass="35658">MFVNTALTRVQLVSRSGQSPSKTLVRGELYASPAGAFVPRAQRLVSGVTAARPSRTLARQTLSMNLFSRFFRVIRANLNALVSRMEDPEKVLTQSLEDVQKDLLRLRQAYAEVSASKKRLERQREAALKTAAEWQQRARLALEKGNEDLAREALLRKKQQEDMAKALENQLRMQAENTAKLYSSMQQLEAKISEAQAKKDEYITRARTAKTAIKVNEMLTSVDTSSALSAFERMQEKVETLESQAEVSRQMIGSGDASLESQFRALEAGTDVDEELNRMRRELRGDSSYRALQASRDPEIDEEIQRMKREQQQR</sequence>
<evidence type="ECO:0000256" key="3">
    <source>
        <dbReference type="SAM" id="MobiDB-lite"/>
    </source>
</evidence>
<keyword evidence="5" id="KW-1185">Reference proteome</keyword>
<keyword evidence="2" id="KW-0175">Coiled coil</keyword>
<dbReference type="EMBL" id="AP006502">
    <property type="protein sequence ID" value="BAM83223.1"/>
    <property type="molecule type" value="Genomic_DNA"/>
</dbReference>
<name>M1VMH1_CYAM1</name>
<feature type="compositionally biased region" description="Basic and acidic residues" evidence="3">
    <location>
        <begin position="303"/>
        <end position="314"/>
    </location>
</feature>
<dbReference type="OrthoDB" id="434485at2759"/>
<proteinExistence type="inferred from homology"/>
<dbReference type="RefSeq" id="XP_005539259.1">
    <property type="nucleotide sequence ID" value="XM_005539202.1"/>
</dbReference>
<dbReference type="Pfam" id="PF04012">
    <property type="entry name" value="PspA_IM30"/>
    <property type="match status" value="1"/>
</dbReference>
<gene>
    <name evidence="4" type="ORF">CYME_CMT244C</name>
</gene>
<dbReference type="KEGG" id="cme:CYME_CMT244C"/>
<dbReference type="Gramene" id="CMT244CT">
    <property type="protein sequence ID" value="CMT244CT"/>
    <property type="gene ID" value="CMT244C"/>
</dbReference>